<dbReference type="Gene3D" id="1.10.1370.30">
    <property type="match status" value="1"/>
</dbReference>
<evidence type="ECO:0000256" key="4">
    <source>
        <dbReference type="ARBA" id="ARBA00022833"/>
    </source>
</evidence>
<keyword evidence="9" id="KW-1185">Reference proteome</keyword>
<evidence type="ECO:0000313" key="9">
    <source>
        <dbReference type="Proteomes" id="UP001164803"/>
    </source>
</evidence>
<sequence>MSNLSTTYYAHAIELSNAEAFESRLKALLTEEIQSLSDLEAWIQREVEFKLQVGEVMSGQMIDFYRDTMSEEKKQIHMHDQTVIQPLLLKYGSELDKKLCQSPYAAQLDTKKYGLMLKVRSTDLELFREENIPLQVREQELVARYNEIIGGLTITWNGEEKPYPYVQAQIGDPDRATREKAWRATREALKSVRSELNDMMNELVHLRHQIAVNAGFKNYAEYSFRAHNREYTIADCQEFYAAVEKHVVPVWDRLADQFKAELNVDVYRPWDTSPCTLKGAPFEAVDDLVDGVERMLRATDPFFGDKFVHMRENGLLDLESRKGKAPGGFCDFLSYSKNTFVFANFSPSWFALIALIHEMGHAVNGYLQVRDEYEWTHMRAEVAELYSHGMELLCLDKLNEFYPNEHEFRNAQREEIHRALNMLMGPLSGDMFQHWMYANPDHTPEERDAAYRDITQRFAGHPVDSTGLEDEVGIGWLDSIHFFAYPFYNIEYSISELGALQLLETYRKDPRQAIEDFKRGASADSNQTIAELYAATGVSFDFSDQSVGRTAKFVEELIESLA</sequence>
<evidence type="ECO:0000313" key="8">
    <source>
        <dbReference type="EMBL" id="WAH37779.1"/>
    </source>
</evidence>
<dbReference type="EMBL" id="CP104064">
    <property type="protein sequence ID" value="WAH37779.1"/>
    <property type="molecule type" value="Genomic_DNA"/>
</dbReference>
<reference evidence="8" key="1">
    <citation type="submission" date="2022-08" db="EMBL/GenBank/DDBJ databases">
        <title>Alicyclobacillus dauci DSM2870, complete genome.</title>
        <authorList>
            <person name="Wang Q."/>
            <person name="Cai R."/>
            <person name="Wang Z."/>
        </authorList>
    </citation>
    <scope>NUCLEOTIDE SEQUENCE</scope>
    <source>
        <strain evidence="8">DSM 28700</strain>
    </source>
</reference>
<keyword evidence="3 6" id="KW-0378">Hydrolase</keyword>
<dbReference type="Proteomes" id="UP001164803">
    <property type="component" value="Chromosome"/>
</dbReference>
<protein>
    <submittedName>
        <fullName evidence="8">M3 family oligoendopeptidase</fullName>
    </submittedName>
</protein>
<dbReference type="SUPFAM" id="SSF55486">
    <property type="entry name" value="Metalloproteases ('zincins'), catalytic domain"/>
    <property type="match status" value="1"/>
</dbReference>
<evidence type="ECO:0000256" key="1">
    <source>
        <dbReference type="ARBA" id="ARBA00022670"/>
    </source>
</evidence>
<keyword evidence="4 6" id="KW-0862">Zinc</keyword>
<dbReference type="InterPro" id="IPR001567">
    <property type="entry name" value="Pept_M3A_M3B_dom"/>
</dbReference>
<keyword evidence="5 6" id="KW-0482">Metalloprotease</keyword>
<dbReference type="RefSeq" id="WP_268045303.1">
    <property type="nucleotide sequence ID" value="NZ_CP104064.1"/>
</dbReference>
<dbReference type="NCBIfam" id="TIGR02289">
    <property type="entry name" value="M3_not_pepF"/>
    <property type="match status" value="1"/>
</dbReference>
<organism evidence="8 9">
    <name type="scientific">Alicyclobacillus dauci</name>
    <dbReference type="NCBI Taxonomy" id="1475485"/>
    <lineage>
        <taxon>Bacteria</taxon>
        <taxon>Bacillati</taxon>
        <taxon>Bacillota</taxon>
        <taxon>Bacilli</taxon>
        <taxon>Bacillales</taxon>
        <taxon>Alicyclobacillaceae</taxon>
        <taxon>Alicyclobacillus</taxon>
    </lineage>
</organism>
<comment type="similarity">
    <text evidence="6">Belongs to the peptidase M3 family.</text>
</comment>
<keyword evidence="1 6" id="KW-0645">Protease</keyword>
<dbReference type="PANTHER" id="PTHR11804:SF48">
    <property type="entry name" value="PUTATIVE-RELATED"/>
    <property type="match status" value="1"/>
</dbReference>
<name>A0ABY6Z4T0_9BACL</name>
<accession>A0ABY6Z4T0</accession>
<dbReference type="CDD" id="cd09606">
    <property type="entry name" value="M3B_PepF"/>
    <property type="match status" value="1"/>
</dbReference>
<gene>
    <name evidence="8" type="ORF">NZD86_04550</name>
</gene>
<evidence type="ECO:0000256" key="5">
    <source>
        <dbReference type="ARBA" id="ARBA00023049"/>
    </source>
</evidence>
<evidence type="ECO:0000256" key="6">
    <source>
        <dbReference type="RuleBase" id="RU003435"/>
    </source>
</evidence>
<evidence type="ECO:0000259" key="7">
    <source>
        <dbReference type="Pfam" id="PF01432"/>
    </source>
</evidence>
<feature type="domain" description="Peptidase M3A/M3B catalytic" evidence="7">
    <location>
        <begin position="172"/>
        <end position="531"/>
    </location>
</feature>
<dbReference type="InterPro" id="IPR011976">
    <property type="entry name" value="Pept_M3B_oligopep-rel"/>
</dbReference>
<proteinExistence type="inferred from homology"/>
<dbReference type="PANTHER" id="PTHR11804">
    <property type="entry name" value="PROTEASE M3 THIMET OLIGOPEPTIDASE-RELATED"/>
    <property type="match status" value="1"/>
</dbReference>
<dbReference type="InterPro" id="IPR045090">
    <property type="entry name" value="Pept_M3A_M3B"/>
</dbReference>
<evidence type="ECO:0000256" key="3">
    <source>
        <dbReference type="ARBA" id="ARBA00022801"/>
    </source>
</evidence>
<comment type="cofactor">
    <cofactor evidence="6">
        <name>Zn(2+)</name>
        <dbReference type="ChEBI" id="CHEBI:29105"/>
    </cofactor>
    <text evidence="6">Binds 1 zinc ion.</text>
</comment>
<dbReference type="Pfam" id="PF01432">
    <property type="entry name" value="Peptidase_M3"/>
    <property type="match status" value="1"/>
</dbReference>
<keyword evidence="2 6" id="KW-0479">Metal-binding</keyword>
<evidence type="ECO:0000256" key="2">
    <source>
        <dbReference type="ARBA" id="ARBA00022723"/>
    </source>
</evidence>